<dbReference type="InterPro" id="IPR004360">
    <property type="entry name" value="Glyas_Fos-R_dOase_dom"/>
</dbReference>
<evidence type="ECO:0000313" key="2">
    <source>
        <dbReference type="EMBL" id="MBW3365583.1"/>
    </source>
</evidence>
<sequence length="136" mass="15238">MDIIKIKETCLYVSDLAKTKAFYNGLLKFEVIGEVPGRHVFFRVGSSVLLCFIAEASRKPGSLPPHFGSGELHLAFEVSKESYAATKATIETAGIPIEQEYDWGGGFLSFYFRDPDKHLLEVVMDGMWERGKKLES</sequence>
<keyword evidence="3" id="KW-1185">Reference proteome</keyword>
<feature type="domain" description="VOC" evidence="1">
    <location>
        <begin position="5"/>
        <end position="125"/>
    </location>
</feature>
<dbReference type="EMBL" id="JAHWXQ010000002">
    <property type="protein sequence ID" value="MBW3365583.1"/>
    <property type="molecule type" value="Genomic_DNA"/>
</dbReference>
<dbReference type="SUPFAM" id="SSF54593">
    <property type="entry name" value="Glyoxalase/Bleomycin resistance protein/Dihydroxybiphenyl dioxygenase"/>
    <property type="match status" value="1"/>
</dbReference>
<dbReference type="Gene3D" id="3.10.180.10">
    <property type="entry name" value="2,3-Dihydroxybiphenyl 1,2-Dioxygenase, domain 1"/>
    <property type="match status" value="1"/>
</dbReference>
<gene>
    <name evidence="2" type="ORF">KYK27_11030</name>
</gene>
<protein>
    <submittedName>
        <fullName evidence="2">VOC family protein</fullName>
    </submittedName>
</protein>
<dbReference type="PROSITE" id="PS51819">
    <property type="entry name" value="VOC"/>
    <property type="match status" value="1"/>
</dbReference>
<organism evidence="2 3">
    <name type="scientific">Pontibacter populi</name>
    <dbReference type="NCBI Taxonomy" id="890055"/>
    <lineage>
        <taxon>Bacteria</taxon>
        <taxon>Pseudomonadati</taxon>
        <taxon>Bacteroidota</taxon>
        <taxon>Cytophagia</taxon>
        <taxon>Cytophagales</taxon>
        <taxon>Hymenobacteraceae</taxon>
        <taxon>Pontibacter</taxon>
    </lineage>
</organism>
<dbReference type="PANTHER" id="PTHR21366">
    <property type="entry name" value="GLYOXALASE FAMILY PROTEIN"/>
    <property type="match status" value="1"/>
</dbReference>
<dbReference type="RefSeq" id="WP_199110052.1">
    <property type="nucleotide sequence ID" value="NZ_JAHWXQ010000002.1"/>
</dbReference>
<name>A0ABS6XDK6_9BACT</name>
<proteinExistence type="predicted"/>
<dbReference type="InterPro" id="IPR050383">
    <property type="entry name" value="GlyoxalaseI/FosfomycinResist"/>
</dbReference>
<evidence type="ECO:0000313" key="3">
    <source>
        <dbReference type="Proteomes" id="UP000774935"/>
    </source>
</evidence>
<reference evidence="2 3" key="1">
    <citation type="submission" date="2021-07" db="EMBL/GenBank/DDBJ databases">
        <authorList>
            <person name="Kim M.K."/>
        </authorList>
    </citation>
    <scope>NUCLEOTIDE SEQUENCE [LARGE SCALE GENOMIC DNA]</scope>
    <source>
        <strain evidence="2 3">HLY7-15</strain>
    </source>
</reference>
<dbReference type="Proteomes" id="UP000774935">
    <property type="component" value="Unassembled WGS sequence"/>
</dbReference>
<dbReference type="PANTHER" id="PTHR21366:SF22">
    <property type="entry name" value="VOC DOMAIN-CONTAINING PROTEIN"/>
    <property type="match status" value="1"/>
</dbReference>
<dbReference type="InterPro" id="IPR029068">
    <property type="entry name" value="Glyas_Bleomycin-R_OHBP_Dase"/>
</dbReference>
<dbReference type="InterPro" id="IPR037523">
    <property type="entry name" value="VOC_core"/>
</dbReference>
<evidence type="ECO:0000259" key="1">
    <source>
        <dbReference type="PROSITE" id="PS51819"/>
    </source>
</evidence>
<dbReference type="Pfam" id="PF00903">
    <property type="entry name" value="Glyoxalase"/>
    <property type="match status" value="1"/>
</dbReference>
<accession>A0ABS6XDK6</accession>
<comment type="caution">
    <text evidence="2">The sequence shown here is derived from an EMBL/GenBank/DDBJ whole genome shotgun (WGS) entry which is preliminary data.</text>
</comment>